<dbReference type="EMBL" id="KN848063">
    <property type="protein sequence ID" value="KIY02496.1"/>
    <property type="molecule type" value="Genomic_DNA"/>
</dbReference>
<accession>A0A0D2HKU3</accession>
<gene>
    <name evidence="1" type="ORF">Z520_00961</name>
</gene>
<organism evidence="1 2">
    <name type="scientific">Fonsecaea multimorphosa CBS 102226</name>
    <dbReference type="NCBI Taxonomy" id="1442371"/>
    <lineage>
        <taxon>Eukaryota</taxon>
        <taxon>Fungi</taxon>
        <taxon>Dikarya</taxon>
        <taxon>Ascomycota</taxon>
        <taxon>Pezizomycotina</taxon>
        <taxon>Eurotiomycetes</taxon>
        <taxon>Chaetothyriomycetidae</taxon>
        <taxon>Chaetothyriales</taxon>
        <taxon>Herpotrichiellaceae</taxon>
        <taxon>Fonsecaea</taxon>
    </lineage>
</organism>
<dbReference type="InterPro" id="IPR032675">
    <property type="entry name" value="LRR_dom_sf"/>
</dbReference>
<dbReference type="SUPFAM" id="SSF52047">
    <property type="entry name" value="RNI-like"/>
    <property type="match status" value="1"/>
</dbReference>
<dbReference type="Proteomes" id="UP000053411">
    <property type="component" value="Unassembled WGS sequence"/>
</dbReference>
<reference evidence="1 2" key="1">
    <citation type="submission" date="2015-01" db="EMBL/GenBank/DDBJ databases">
        <title>The Genome Sequence of Fonsecaea multimorphosa CBS 102226.</title>
        <authorList>
            <consortium name="The Broad Institute Genomics Platform"/>
            <person name="Cuomo C."/>
            <person name="de Hoog S."/>
            <person name="Gorbushina A."/>
            <person name="Stielow B."/>
            <person name="Teixiera M."/>
            <person name="Abouelleil A."/>
            <person name="Chapman S.B."/>
            <person name="Priest M."/>
            <person name="Young S.K."/>
            <person name="Wortman J."/>
            <person name="Nusbaum C."/>
            <person name="Birren B."/>
        </authorList>
    </citation>
    <scope>NUCLEOTIDE SEQUENCE [LARGE SCALE GENOMIC DNA]</scope>
    <source>
        <strain evidence="1 2">CBS 102226</strain>
    </source>
</reference>
<proteinExistence type="predicted"/>
<protein>
    <submittedName>
        <fullName evidence="1">Uncharacterized protein</fullName>
    </submittedName>
</protein>
<dbReference type="VEuPathDB" id="FungiDB:Z520_00961"/>
<dbReference type="Gene3D" id="3.80.10.10">
    <property type="entry name" value="Ribonuclease Inhibitor"/>
    <property type="match status" value="1"/>
</dbReference>
<evidence type="ECO:0000313" key="1">
    <source>
        <dbReference type="EMBL" id="KIY02496.1"/>
    </source>
</evidence>
<dbReference type="OrthoDB" id="4135208at2759"/>
<keyword evidence="2" id="KW-1185">Reference proteome</keyword>
<sequence length="491" mass="55838">MPPSTVRLDAPTLYLVAQQLVYDFEIARCVEIPCVKHVLEFDPLLAARTALCNLRLTCRYFADMAIIKSVLFDHITLRATKDQLSRVLETSFATIGRFVTKVTFKPSLSSPQVTIEDFRRVKDMWTCQLREAEPCDPADWNEIWHLYHGLGVKRSLGYGTVDAAYDFYTQCATDDMEIVQNGSLQRAWVKVLKTFSKASSFVIGNVPSFWPRWVHSGDFDDKYKSCAFCESNTGILTEMSSFGEATLFGLVTGCLASAHMRIEDLALDCNVLRNAKLEDLQSSQLRWEHLTQLRFYEGPYSCCGPLAVFSGSDSDSIRCVDRLCSALVKGAQNSLQALSIENAYCFQDVPVSWHTHLDMDLPALRSLNLTNATFPAQTLGRVLEKCHGLRYLGFEERSCSENGVFKPLFDAIRQHPNPLRFHFKGCLATQYNYCADLHFNWEDSRVVSEPIHESYPSSIHEDMRELHKSLGLYLASQGEWDDHLEYWFSNP</sequence>
<dbReference type="RefSeq" id="XP_016636618.1">
    <property type="nucleotide sequence ID" value="XM_016771479.1"/>
</dbReference>
<name>A0A0D2HKU3_9EURO</name>
<dbReference type="GeneID" id="27706707"/>
<dbReference type="AlphaFoldDB" id="A0A0D2HKU3"/>
<evidence type="ECO:0000313" key="2">
    <source>
        <dbReference type="Proteomes" id="UP000053411"/>
    </source>
</evidence>